<gene>
    <name evidence="1" type="ORF">NLG97_g11032</name>
</gene>
<protein>
    <submittedName>
        <fullName evidence="1">Uncharacterized protein</fullName>
    </submittedName>
</protein>
<dbReference type="Proteomes" id="UP001148737">
    <property type="component" value="Unassembled WGS sequence"/>
</dbReference>
<keyword evidence="2" id="KW-1185">Reference proteome</keyword>
<sequence length="224" mass="24647">MTERPDLETASHNAWAIRTSFGNSPLVQQASFDDGESGCGKFMLEIMKEANITNTLVVLTRWFGGVMLGPDRWRLMRECVNDALASQQRTATFVAGEAAVWGLDTQDKNPTTSTVGMGIHRPEGARNYLLRSFGSPAPKEGSGGPKKTVTAINNEKMENLGRLLGALRIVVESWSGVLKRDELDKRAWNWYVAVRPDVQSGPSGWGARGELKLSKILDLKRNVS</sequence>
<evidence type="ECO:0000313" key="1">
    <source>
        <dbReference type="EMBL" id="KAJ3472386.1"/>
    </source>
</evidence>
<reference evidence="1" key="1">
    <citation type="submission" date="2022-07" db="EMBL/GenBank/DDBJ databases">
        <title>Genome Sequence of Lecanicillium saksenae.</title>
        <authorList>
            <person name="Buettner E."/>
        </authorList>
    </citation>
    <scope>NUCLEOTIDE SEQUENCE</scope>
    <source>
        <strain evidence="1">VT-O1</strain>
    </source>
</reference>
<accession>A0ACC1QEH8</accession>
<evidence type="ECO:0000313" key="2">
    <source>
        <dbReference type="Proteomes" id="UP001148737"/>
    </source>
</evidence>
<organism evidence="1 2">
    <name type="scientific">Lecanicillium saksenae</name>
    <dbReference type="NCBI Taxonomy" id="468837"/>
    <lineage>
        <taxon>Eukaryota</taxon>
        <taxon>Fungi</taxon>
        <taxon>Dikarya</taxon>
        <taxon>Ascomycota</taxon>
        <taxon>Pezizomycotina</taxon>
        <taxon>Sordariomycetes</taxon>
        <taxon>Hypocreomycetidae</taxon>
        <taxon>Hypocreales</taxon>
        <taxon>Cordycipitaceae</taxon>
        <taxon>Lecanicillium</taxon>
    </lineage>
</organism>
<dbReference type="EMBL" id="JANAKD010003173">
    <property type="protein sequence ID" value="KAJ3472386.1"/>
    <property type="molecule type" value="Genomic_DNA"/>
</dbReference>
<proteinExistence type="predicted"/>
<comment type="caution">
    <text evidence="1">The sequence shown here is derived from an EMBL/GenBank/DDBJ whole genome shotgun (WGS) entry which is preliminary data.</text>
</comment>
<name>A0ACC1QEH8_9HYPO</name>